<dbReference type="Proteomes" id="UP000011885">
    <property type="component" value="Unassembled WGS sequence"/>
</dbReference>
<dbReference type="InterPro" id="IPR031321">
    <property type="entry name" value="UCP012641"/>
</dbReference>
<name>M5UKP1_9BACT</name>
<dbReference type="AlphaFoldDB" id="M5UKP1"/>
<feature type="region of interest" description="Disordered" evidence="1">
    <location>
        <begin position="1"/>
        <end position="42"/>
    </location>
</feature>
<reference evidence="2 3" key="1">
    <citation type="journal article" date="2013" name="Mar. Genomics">
        <title>Expression of sulfatases in Rhodopirellula baltica and the diversity of sulfatases in the genus Rhodopirellula.</title>
        <authorList>
            <person name="Wegner C.E."/>
            <person name="Richter-Heitmann T."/>
            <person name="Klindworth A."/>
            <person name="Klockow C."/>
            <person name="Richter M."/>
            <person name="Achstetter T."/>
            <person name="Glockner F.O."/>
            <person name="Harder J."/>
        </authorList>
    </citation>
    <scope>NUCLEOTIDE SEQUENCE [LARGE SCALE GENOMIC DNA]</scope>
    <source>
        <strain evidence="2 3">SM41</strain>
    </source>
</reference>
<evidence type="ECO:0000256" key="1">
    <source>
        <dbReference type="SAM" id="MobiDB-lite"/>
    </source>
</evidence>
<evidence type="ECO:0000313" key="3">
    <source>
        <dbReference type="Proteomes" id="UP000011885"/>
    </source>
</evidence>
<dbReference type="Pfam" id="PF15887">
    <property type="entry name" value="Peptidase_Mx"/>
    <property type="match status" value="1"/>
</dbReference>
<organism evidence="2 3">
    <name type="scientific">Rhodopirellula sallentina SM41</name>
    <dbReference type="NCBI Taxonomy" id="1263870"/>
    <lineage>
        <taxon>Bacteria</taxon>
        <taxon>Pseudomonadati</taxon>
        <taxon>Planctomycetota</taxon>
        <taxon>Planctomycetia</taxon>
        <taxon>Pirellulales</taxon>
        <taxon>Pirellulaceae</taxon>
        <taxon>Rhodopirellula</taxon>
    </lineage>
</organism>
<gene>
    <name evidence="2" type="ORF">RSSM_00153</name>
</gene>
<sequence length="381" mass="44490">MVKKKRSHSRSGSGGAAEPVRRSRRMKPLEPEQIPLSRRKDVQDADDQLLPLSDDQLLDLRMSDLKLTIRGTVLEKRIAQLNEELAARGLKFKPHFWLSEDWFSPDDVPGIAIPFYLAHRRLMRLERKQLLDVEGGTHEGCMKILRHETGHAIDTAFRLRRRAIYRKVFGKASVPYPESYQPKPSSRNYVHHLEMWYAQSHPLEDFAETFAVWLRPGSRWRARYRNWPAIKKLETVDELMESIRGKKPVVQSRATVDPLSRLRKTLRTHYERKRTHYGLDLPSVYDNDLRKLFSADDAHRRNMTAAAFLTRIRTELHRTVSKWTGENAYTIDQVVQEMIERCRELNLRLGGHPEEVKRDAMILVAVRITNFLHEGGHRVAV</sequence>
<comment type="caution">
    <text evidence="2">The sequence shown here is derived from an EMBL/GenBank/DDBJ whole genome shotgun (WGS) entry which is preliminary data.</text>
</comment>
<dbReference type="OrthoDB" id="9773016at2"/>
<protein>
    <recommendedName>
        <fullName evidence="4">Zinc-binding metallo-peptidase</fullName>
    </recommendedName>
</protein>
<dbReference type="RefSeq" id="WP_008673293.1">
    <property type="nucleotide sequence ID" value="NZ_ANOH01000008.1"/>
</dbReference>
<accession>M5UKP1</accession>
<evidence type="ECO:0008006" key="4">
    <source>
        <dbReference type="Google" id="ProtNLM"/>
    </source>
</evidence>
<keyword evidence="3" id="KW-1185">Reference proteome</keyword>
<dbReference type="PATRIC" id="fig|1263870.3.peg.175"/>
<dbReference type="EMBL" id="ANOH01000008">
    <property type="protein sequence ID" value="EMI58426.1"/>
    <property type="molecule type" value="Genomic_DNA"/>
</dbReference>
<evidence type="ECO:0000313" key="2">
    <source>
        <dbReference type="EMBL" id="EMI58426.1"/>
    </source>
</evidence>
<proteinExistence type="predicted"/>